<dbReference type="AlphaFoldDB" id="A0AAD7DG76"/>
<comment type="caution">
    <text evidence="2">The sequence shown here is derived from an EMBL/GenBank/DDBJ whole genome shotgun (WGS) entry which is preliminary data.</text>
</comment>
<proteinExistence type="predicted"/>
<accession>A0AAD7DG76</accession>
<evidence type="ECO:0000313" key="2">
    <source>
        <dbReference type="EMBL" id="KAJ7690221.1"/>
    </source>
</evidence>
<gene>
    <name evidence="2" type="ORF">B0H17DRAFT_1331463</name>
</gene>
<feature type="region of interest" description="Disordered" evidence="1">
    <location>
        <begin position="55"/>
        <end position="94"/>
    </location>
</feature>
<dbReference type="EMBL" id="JARKIE010000066">
    <property type="protein sequence ID" value="KAJ7690221.1"/>
    <property type="molecule type" value="Genomic_DNA"/>
</dbReference>
<name>A0AAD7DG76_MYCRO</name>
<keyword evidence="3" id="KW-1185">Reference proteome</keyword>
<feature type="compositionally biased region" description="Polar residues" evidence="1">
    <location>
        <begin position="67"/>
        <end position="83"/>
    </location>
</feature>
<organism evidence="2 3">
    <name type="scientific">Mycena rosella</name>
    <name type="common">Pink bonnet</name>
    <name type="synonym">Agaricus rosellus</name>
    <dbReference type="NCBI Taxonomy" id="1033263"/>
    <lineage>
        <taxon>Eukaryota</taxon>
        <taxon>Fungi</taxon>
        <taxon>Dikarya</taxon>
        <taxon>Basidiomycota</taxon>
        <taxon>Agaricomycotina</taxon>
        <taxon>Agaricomycetes</taxon>
        <taxon>Agaricomycetidae</taxon>
        <taxon>Agaricales</taxon>
        <taxon>Marasmiineae</taxon>
        <taxon>Mycenaceae</taxon>
        <taxon>Mycena</taxon>
    </lineage>
</organism>
<evidence type="ECO:0000313" key="3">
    <source>
        <dbReference type="Proteomes" id="UP001221757"/>
    </source>
</evidence>
<protein>
    <submittedName>
        <fullName evidence="2">Uncharacterized protein</fullName>
    </submittedName>
</protein>
<dbReference type="Proteomes" id="UP001221757">
    <property type="component" value="Unassembled WGS sequence"/>
</dbReference>
<sequence length="217" mass="23324">MVAKGAIRNLAARTWGLRPPCRTSGDYRAFAAVAPVRHQGSGFRTETPAAALPPTQIPYLQAPPLSSHPQLKSSGATAVSASNPDYAESPRAAPVRRTQTIARIALPFPPKPHAAGISPGRFVHAFPAKSRAARGWDSMLPAGASACLREVDSSRGGGFEERGVRRDLWDDLLACEYHRRWTEVGTMLPGLGEVCDEEWGNGNIWVVQNILGPLPSL</sequence>
<reference evidence="2" key="1">
    <citation type="submission" date="2023-03" db="EMBL/GenBank/DDBJ databases">
        <title>Massive genome expansion in bonnet fungi (Mycena s.s.) driven by repeated elements and novel gene families across ecological guilds.</title>
        <authorList>
            <consortium name="Lawrence Berkeley National Laboratory"/>
            <person name="Harder C.B."/>
            <person name="Miyauchi S."/>
            <person name="Viragh M."/>
            <person name="Kuo A."/>
            <person name="Thoen E."/>
            <person name="Andreopoulos B."/>
            <person name="Lu D."/>
            <person name="Skrede I."/>
            <person name="Drula E."/>
            <person name="Henrissat B."/>
            <person name="Morin E."/>
            <person name="Kohler A."/>
            <person name="Barry K."/>
            <person name="LaButti K."/>
            <person name="Morin E."/>
            <person name="Salamov A."/>
            <person name="Lipzen A."/>
            <person name="Mereny Z."/>
            <person name="Hegedus B."/>
            <person name="Baldrian P."/>
            <person name="Stursova M."/>
            <person name="Weitz H."/>
            <person name="Taylor A."/>
            <person name="Grigoriev I.V."/>
            <person name="Nagy L.G."/>
            <person name="Martin F."/>
            <person name="Kauserud H."/>
        </authorList>
    </citation>
    <scope>NUCLEOTIDE SEQUENCE</scope>
    <source>
        <strain evidence="2">CBHHK067</strain>
    </source>
</reference>
<evidence type="ECO:0000256" key="1">
    <source>
        <dbReference type="SAM" id="MobiDB-lite"/>
    </source>
</evidence>